<gene>
    <name evidence="4" type="ORF">UX57_C0007G0074</name>
</gene>
<keyword evidence="2" id="KW-0472">Membrane</keyword>
<comment type="caution">
    <text evidence="4">The sequence shown here is derived from an EMBL/GenBank/DDBJ whole genome shotgun (WGS) entry which is preliminary data.</text>
</comment>
<dbReference type="STRING" id="1618994.UX57_C0007G0074"/>
<evidence type="ECO:0000256" key="2">
    <source>
        <dbReference type="SAM" id="Phobius"/>
    </source>
</evidence>
<feature type="transmembrane region" description="Helical" evidence="2">
    <location>
        <begin position="29"/>
        <end position="53"/>
    </location>
</feature>
<organism evidence="4 5">
    <name type="scientific">Candidatus Uhrbacteria bacterium GW2011_GWE2_46_68</name>
    <dbReference type="NCBI Taxonomy" id="1618994"/>
    <lineage>
        <taxon>Bacteria</taxon>
        <taxon>Candidatus Uhriibacteriota</taxon>
    </lineage>
</organism>
<dbReference type="EMBL" id="LCMS01000007">
    <property type="protein sequence ID" value="KKU41042.1"/>
    <property type="molecule type" value="Genomic_DNA"/>
</dbReference>
<keyword evidence="2" id="KW-1133">Transmembrane helix</keyword>
<dbReference type="Pfam" id="PF26449">
    <property type="entry name" value="DUF8128"/>
    <property type="match status" value="1"/>
</dbReference>
<feature type="domain" description="DUF8128" evidence="3">
    <location>
        <begin position="72"/>
        <end position="423"/>
    </location>
</feature>
<name>A0A0G1Q875_9BACT</name>
<reference evidence="4 5" key="1">
    <citation type="journal article" date="2015" name="Nature">
        <title>rRNA introns, odd ribosomes, and small enigmatic genomes across a large radiation of phyla.</title>
        <authorList>
            <person name="Brown C.T."/>
            <person name="Hug L.A."/>
            <person name="Thomas B.C."/>
            <person name="Sharon I."/>
            <person name="Castelle C.J."/>
            <person name="Singh A."/>
            <person name="Wilkins M.J."/>
            <person name="Williams K.H."/>
            <person name="Banfield J.F."/>
        </authorList>
    </citation>
    <scope>NUCLEOTIDE SEQUENCE [LARGE SCALE GENOMIC DNA]</scope>
</reference>
<evidence type="ECO:0000313" key="4">
    <source>
        <dbReference type="EMBL" id="KKU41042.1"/>
    </source>
</evidence>
<evidence type="ECO:0000259" key="3">
    <source>
        <dbReference type="Pfam" id="PF26449"/>
    </source>
</evidence>
<dbReference type="AlphaFoldDB" id="A0A0G1Q875"/>
<evidence type="ECO:0000256" key="1">
    <source>
        <dbReference type="SAM" id="MobiDB-lite"/>
    </source>
</evidence>
<dbReference type="Proteomes" id="UP000034795">
    <property type="component" value="Unassembled WGS sequence"/>
</dbReference>
<evidence type="ECO:0000313" key="5">
    <source>
        <dbReference type="Proteomes" id="UP000034795"/>
    </source>
</evidence>
<keyword evidence="2" id="KW-0812">Transmembrane</keyword>
<protein>
    <recommendedName>
        <fullName evidence="3">DUF8128 domain-containing protein</fullName>
    </recommendedName>
</protein>
<feature type="region of interest" description="Disordered" evidence="1">
    <location>
        <begin position="518"/>
        <end position="544"/>
    </location>
</feature>
<proteinExistence type="predicted"/>
<sequence>MLPLLVTTVAQDLTPSFWQQPIDVVLNQILLWFGWIPIALVLLWGFSQMWLNYRQGLYQKKIRWVLLAIDVPSATEQSPKAVENLFSGICGARSTLLWKDKWIVGKADPVFSLEIASDEGYIQFYIRTEERFRDLIESAIYAHYPDAQIATAEDYAGVMPVRYPNDVYDMWGVEHTLKNDYIFPIRTYVDFEDRIAGEIKDPLAQILEQMARMGPGEHLWTQILIRLEGNDWKKKGEKYINKTYGVEEKKKQGGLEQLTRSILELPSGVTEQMIGIKLNDILFGSAPEKKDEDIWRAFKITAMEKESVDSVLRKIGKVGYGVKMRTVYCARKGIYALYKRAPIVKGLFHQFTHLNLNAFSLYPPSIPRDDYFWQRWTTTKKKQILAAAFKGRSFSKGANQFYMNVEEIASLWHFPPITIKAPLIKKSEAKRGEPPVGLPITLPGAMEAGLPGMSAKGEKDFATFPRLIPAEDGQEISVVRLASSKDDQHKQGETQIPITPLKDDEIAVFSVEAPNISVPAGLRPPDLPKGNEEEKAYIPPNLPV</sequence>
<dbReference type="InterPro" id="IPR058441">
    <property type="entry name" value="DUF8128"/>
</dbReference>
<accession>A0A0G1Q875</accession>